<proteinExistence type="predicted"/>
<dbReference type="STRING" id="156994.SAMN04488028_110106"/>
<name>A0A1M6W347_REIAG</name>
<feature type="transmembrane region" description="Helical" evidence="1">
    <location>
        <begin position="12"/>
        <end position="30"/>
    </location>
</feature>
<evidence type="ECO:0000313" key="2">
    <source>
        <dbReference type="EMBL" id="SHK88170.1"/>
    </source>
</evidence>
<evidence type="ECO:0000313" key="3">
    <source>
        <dbReference type="Proteomes" id="UP000184474"/>
    </source>
</evidence>
<organism evidence="2 3">
    <name type="scientific">Reichenbachiella agariperforans</name>
    <dbReference type="NCBI Taxonomy" id="156994"/>
    <lineage>
        <taxon>Bacteria</taxon>
        <taxon>Pseudomonadati</taxon>
        <taxon>Bacteroidota</taxon>
        <taxon>Cytophagia</taxon>
        <taxon>Cytophagales</taxon>
        <taxon>Reichenbachiellaceae</taxon>
        <taxon>Reichenbachiella</taxon>
    </lineage>
</organism>
<evidence type="ECO:0000256" key="1">
    <source>
        <dbReference type="SAM" id="Phobius"/>
    </source>
</evidence>
<gene>
    <name evidence="2" type="ORF">SAMN04488028_110106</name>
</gene>
<keyword evidence="3" id="KW-1185">Reference proteome</keyword>
<dbReference type="RefSeq" id="WP_139281100.1">
    <property type="nucleotide sequence ID" value="NZ_FRAA01000010.1"/>
</dbReference>
<accession>A0A1M6W347</accession>
<protein>
    <submittedName>
        <fullName evidence="2">Uncharacterized protein</fullName>
    </submittedName>
</protein>
<dbReference type="Proteomes" id="UP000184474">
    <property type="component" value="Unassembled WGS sequence"/>
</dbReference>
<keyword evidence="1" id="KW-1133">Transmembrane helix</keyword>
<dbReference type="EMBL" id="FRAA01000010">
    <property type="protein sequence ID" value="SHK88170.1"/>
    <property type="molecule type" value="Genomic_DNA"/>
</dbReference>
<keyword evidence="1" id="KW-0472">Membrane</keyword>
<dbReference type="AlphaFoldDB" id="A0A1M6W347"/>
<sequence>MITKLNIRKNRVLLILLGILAAVVIGYNATGTGLEEYSSGKLVPPSRSLSSSSNLASHIMGYSANSLLTLKTLTK</sequence>
<keyword evidence="1" id="KW-0812">Transmembrane</keyword>
<reference evidence="3" key="1">
    <citation type="submission" date="2016-11" db="EMBL/GenBank/DDBJ databases">
        <authorList>
            <person name="Varghese N."/>
            <person name="Submissions S."/>
        </authorList>
    </citation>
    <scope>NUCLEOTIDE SEQUENCE [LARGE SCALE GENOMIC DNA]</scope>
    <source>
        <strain evidence="3">DSM 26134</strain>
    </source>
</reference>